<protein>
    <submittedName>
        <fullName evidence="1">Uncharacterized protein</fullName>
    </submittedName>
</protein>
<name>A0A4D6DYC9_9CAUD</name>
<organism evidence="1 2">
    <name type="scientific">Edwardsiella phage pEt-SU</name>
    <dbReference type="NCBI Taxonomy" id="2562142"/>
    <lineage>
        <taxon>Viruses</taxon>
        <taxon>Duplodnaviria</taxon>
        <taxon>Heunggongvirae</taxon>
        <taxon>Uroviricota</taxon>
        <taxon>Caudoviricetes</taxon>
        <taxon>Chimalliviridae</taxon>
        <taxon>Petsuvirus</taxon>
        <taxon>Petsuvirus pEtSU</taxon>
    </lineage>
</organism>
<dbReference type="Proteomes" id="UP000297195">
    <property type="component" value="Segment"/>
</dbReference>
<gene>
    <name evidence="1" type="ORF">pETSU_098</name>
</gene>
<dbReference type="EMBL" id="MK689364">
    <property type="protein sequence ID" value="QBZ70679.1"/>
    <property type="molecule type" value="Genomic_DNA"/>
</dbReference>
<evidence type="ECO:0000313" key="1">
    <source>
        <dbReference type="EMBL" id="QBZ70679.1"/>
    </source>
</evidence>
<accession>A0A4D6DYC9</accession>
<sequence>MSRASDIRTYIVARQPSMTIDELYVLVAQLHASVDALISLRQNNEKPPMTVEVKNIALELRGNKLHTKEGIVFTPSSLQTFTETLLLMKGAMGLGSRTFATLIPELYGDLLLACANVETDVAKINSEIFSGLLKRYHNRARVGANNDYQFKYRLSTCKSRFITFDLKNMTFDDKDHVDFDIEVNDPILQEALGGHHRYPMPTGKVASQRISDKLKCAFTEVQSEDAILLMVNKLRKYGMELHEVYDLLEIVAGWVCGKKLALTVVCQDFVCGHHHVSFARAEPDFDKVSVVIHDEGRSIILGDKFSAKEIVDYVNEPFIKERVRNTRYLPNSVINSMLIMDSKEREIYFSLIEKEINPDHIDFATRAAPVETRLVVVAPMVYTDDVLFRLHMFSDTSVMTTLSLVSHREALESSRTIRALMSSIEADKREVDWTNVITPKVGFWAKVKRLFKAA</sequence>
<evidence type="ECO:0000313" key="2">
    <source>
        <dbReference type="Proteomes" id="UP000297195"/>
    </source>
</evidence>
<proteinExistence type="predicted"/>
<reference evidence="1 2" key="1">
    <citation type="submission" date="2019-03" db="EMBL/GenBank/DDBJ databases">
        <authorList>
            <person name="Kim S.G."/>
            <person name="Park S.C."/>
        </authorList>
    </citation>
    <scope>NUCLEOTIDE SEQUENCE [LARGE SCALE GENOMIC DNA]</scope>
</reference>
<keyword evidence="2" id="KW-1185">Reference proteome</keyword>